<dbReference type="EMBL" id="JAZHXI010000022">
    <property type="protein sequence ID" value="KAL2060430.1"/>
    <property type="molecule type" value="Genomic_DNA"/>
</dbReference>
<feature type="compositionally biased region" description="Polar residues" evidence="1">
    <location>
        <begin position="346"/>
        <end position="360"/>
    </location>
</feature>
<organism evidence="2 3">
    <name type="scientific">Oculimacula yallundae</name>
    <dbReference type="NCBI Taxonomy" id="86028"/>
    <lineage>
        <taxon>Eukaryota</taxon>
        <taxon>Fungi</taxon>
        <taxon>Dikarya</taxon>
        <taxon>Ascomycota</taxon>
        <taxon>Pezizomycotina</taxon>
        <taxon>Leotiomycetes</taxon>
        <taxon>Helotiales</taxon>
        <taxon>Ploettnerulaceae</taxon>
        <taxon>Oculimacula</taxon>
    </lineage>
</organism>
<feature type="compositionally biased region" description="Polar residues" evidence="1">
    <location>
        <begin position="481"/>
        <end position="492"/>
    </location>
</feature>
<name>A0ABR4BS03_9HELO</name>
<feature type="compositionally biased region" description="Polar residues" evidence="1">
    <location>
        <begin position="376"/>
        <end position="387"/>
    </location>
</feature>
<protein>
    <submittedName>
        <fullName evidence="2">Uncharacterized protein</fullName>
    </submittedName>
</protein>
<feature type="compositionally biased region" description="Low complexity" evidence="1">
    <location>
        <begin position="527"/>
        <end position="546"/>
    </location>
</feature>
<feature type="region of interest" description="Disordered" evidence="1">
    <location>
        <begin position="480"/>
        <end position="559"/>
    </location>
</feature>
<feature type="region of interest" description="Disordered" evidence="1">
    <location>
        <begin position="1"/>
        <end position="20"/>
    </location>
</feature>
<feature type="compositionally biased region" description="Polar residues" evidence="1">
    <location>
        <begin position="515"/>
        <end position="526"/>
    </location>
</feature>
<dbReference type="Proteomes" id="UP001595075">
    <property type="component" value="Unassembled WGS sequence"/>
</dbReference>
<evidence type="ECO:0000313" key="2">
    <source>
        <dbReference type="EMBL" id="KAL2060430.1"/>
    </source>
</evidence>
<feature type="compositionally biased region" description="Polar residues" evidence="1">
    <location>
        <begin position="326"/>
        <end position="339"/>
    </location>
</feature>
<evidence type="ECO:0000256" key="1">
    <source>
        <dbReference type="SAM" id="MobiDB-lite"/>
    </source>
</evidence>
<feature type="compositionally biased region" description="Polar residues" evidence="1">
    <location>
        <begin position="272"/>
        <end position="286"/>
    </location>
</feature>
<proteinExistence type="predicted"/>
<feature type="region of interest" description="Disordered" evidence="1">
    <location>
        <begin position="235"/>
        <end position="395"/>
    </location>
</feature>
<keyword evidence="3" id="KW-1185">Reference proteome</keyword>
<gene>
    <name evidence="2" type="ORF">VTL71DRAFT_9460</name>
</gene>
<comment type="caution">
    <text evidence="2">The sequence shown here is derived from an EMBL/GenBank/DDBJ whole genome shotgun (WGS) entry which is preliminary data.</text>
</comment>
<accession>A0ABR4BS03</accession>
<sequence length="579" mass="65133">MAGRKTAASPLDATSKSTWQSLPQDLAQENFTELLDSGKLQTDSWKDFTSKPEADQLGICFYSLESLQGEIELRATIFFNTLSYIRKSELWKADKNNPDSWKLWIEESKLSYDIKAWCKHLYPSKNHFDKQMENILKAWPEATPQRILGIMPENVRPKSFTSYHAYAVSKIAHSNLLPTLEDFQNSLAEYYKDKKAKKSYNICSARDLHEYEQWLLTTNAEKILKPTIRQTKVFAGSVRSQTNPKPAAPTSRRKEGATSTATDLPEEVIDDSMQQSQVASARTDSTAKVHKRYALERTQRPTVPEITTTKSHTRERRADTPKPRAANTSEPRGANTSELISDPVSKPTSRTMSKPISTPITKPRNEVARGAVTPRSIASGSVHSSTIVPEHKEPKSEFKQLNNRMRLEIEKAVSSMLTEKERRFLESLKREDDSKSAVTELMLSTLVINRPGESMWDQEGFELLHEWRQLWGKMETWTKKPISTSESTSSTLQRKRQHAGNDEDPATGAKKTKTYRLNTAGLTAQRSNATASAQSDSAQSSQKTASFQGAEEGQDDTGGAHLQNLLALADCCDEERRLA</sequence>
<reference evidence="2 3" key="1">
    <citation type="journal article" date="2024" name="Commun. Biol.">
        <title>Comparative genomic analysis of thermophilic fungi reveals convergent evolutionary adaptations and gene losses.</title>
        <authorList>
            <person name="Steindorff A.S."/>
            <person name="Aguilar-Pontes M.V."/>
            <person name="Robinson A.J."/>
            <person name="Andreopoulos B."/>
            <person name="LaButti K."/>
            <person name="Kuo A."/>
            <person name="Mondo S."/>
            <person name="Riley R."/>
            <person name="Otillar R."/>
            <person name="Haridas S."/>
            <person name="Lipzen A."/>
            <person name="Grimwood J."/>
            <person name="Schmutz J."/>
            <person name="Clum A."/>
            <person name="Reid I.D."/>
            <person name="Moisan M.C."/>
            <person name="Butler G."/>
            <person name="Nguyen T.T.M."/>
            <person name="Dewar K."/>
            <person name="Conant G."/>
            <person name="Drula E."/>
            <person name="Henrissat B."/>
            <person name="Hansel C."/>
            <person name="Singer S."/>
            <person name="Hutchinson M.I."/>
            <person name="de Vries R.P."/>
            <person name="Natvig D.O."/>
            <person name="Powell A.J."/>
            <person name="Tsang A."/>
            <person name="Grigoriev I.V."/>
        </authorList>
    </citation>
    <scope>NUCLEOTIDE SEQUENCE [LARGE SCALE GENOMIC DNA]</scope>
    <source>
        <strain evidence="2 3">CBS 494.80</strain>
    </source>
</reference>
<evidence type="ECO:0000313" key="3">
    <source>
        <dbReference type="Proteomes" id="UP001595075"/>
    </source>
</evidence>